<keyword evidence="2" id="KW-0472">Membrane</keyword>
<evidence type="ECO:0000256" key="1">
    <source>
        <dbReference type="SAM" id="MobiDB-lite"/>
    </source>
</evidence>
<feature type="region of interest" description="Disordered" evidence="1">
    <location>
        <begin position="307"/>
        <end position="333"/>
    </location>
</feature>
<comment type="caution">
    <text evidence="3">The sequence shown here is derived from an EMBL/GenBank/DDBJ whole genome shotgun (WGS) entry which is preliminary data.</text>
</comment>
<name>A0A437JCM0_9SPHN</name>
<keyword evidence="2" id="KW-1133">Transmembrane helix</keyword>
<feature type="transmembrane region" description="Helical" evidence="2">
    <location>
        <begin position="57"/>
        <end position="77"/>
    </location>
</feature>
<evidence type="ECO:0000256" key="2">
    <source>
        <dbReference type="SAM" id="Phobius"/>
    </source>
</evidence>
<dbReference type="RefSeq" id="WP_127689181.1">
    <property type="nucleotide sequence ID" value="NZ_RZUL01000001.1"/>
</dbReference>
<dbReference type="Proteomes" id="UP000282977">
    <property type="component" value="Unassembled WGS sequence"/>
</dbReference>
<gene>
    <name evidence="3" type="ORF">ENE74_03265</name>
</gene>
<keyword evidence="2" id="KW-0812">Transmembrane</keyword>
<dbReference type="AlphaFoldDB" id="A0A437JCM0"/>
<dbReference type="OrthoDB" id="7432270at2"/>
<proteinExistence type="predicted"/>
<accession>A0A437JCM0</accession>
<feature type="compositionally biased region" description="Pro residues" evidence="1">
    <location>
        <begin position="309"/>
        <end position="333"/>
    </location>
</feature>
<reference evidence="3 4" key="1">
    <citation type="submission" date="2019-01" db="EMBL/GenBank/DDBJ databases">
        <authorList>
            <person name="Chen W.-M."/>
        </authorList>
    </citation>
    <scope>NUCLEOTIDE SEQUENCE [LARGE SCALE GENOMIC DNA]</scope>
    <source>
        <strain evidence="3 4">TLA-22</strain>
    </source>
</reference>
<evidence type="ECO:0000313" key="4">
    <source>
        <dbReference type="Proteomes" id="UP000282977"/>
    </source>
</evidence>
<dbReference type="EMBL" id="RZUL01000001">
    <property type="protein sequence ID" value="RVT43641.1"/>
    <property type="molecule type" value="Genomic_DNA"/>
</dbReference>
<feature type="region of interest" description="Disordered" evidence="1">
    <location>
        <begin position="1"/>
        <end position="41"/>
    </location>
</feature>
<organism evidence="3 4">
    <name type="scientific">Sphingobium algorifonticola</name>
    <dbReference type="NCBI Taxonomy" id="2008318"/>
    <lineage>
        <taxon>Bacteria</taxon>
        <taxon>Pseudomonadati</taxon>
        <taxon>Pseudomonadota</taxon>
        <taxon>Alphaproteobacteria</taxon>
        <taxon>Sphingomonadales</taxon>
        <taxon>Sphingomonadaceae</taxon>
        <taxon>Sphingobium</taxon>
    </lineage>
</organism>
<keyword evidence="4" id="KW-1185">Reference proteome</keyword>
<protein>
    <submittedName>
        <fullName evidence="3">Uncharacterized protein</fullName>
    </submittedName>
</protein>
<evidence type="ECO:0000313" key="3">
    <source>
        <dbReference type="EMBL" id="RVT43641.1"/>
    </source>
</evidence>
<sequence length="333" mass="35188">MNDSVNLPGSGDGGERAPPESPVGMQPSPAPTGDSSGGADMPVQRAFRERRRGRTPWLIAGVMLAFLGGVTATLLLYPRLAGWWVAPATPQAVVSAAPVEPPRDLAGGRPMDAARQDLLAVRMMELEDRLARISVAAQTASGNATRAEGLMVAFAARRALDSGAPLGYVEGQLRLRFGQAQPRAVATIINAAREPVTLTDLQGGFAEIAPSLAHSPPGTSWWTAFRQEARNLVIIRKTATPSPLPERTIPRIERLLAAGRVAPAMEEVGRLPGKAAAEGWLDMARRYREARRALDLIETAAILESPPAAVLPPGPAPSPPPIIVPPPMPSSPE</sequence>